<evidence type="ECO:0000313" key="4">
    <source>
        <dbReference type="Proteomes" id="UP000255295"/>
    </source>
</evidence>
<evidence type="ECO:0000313" key="3">
    <source>
        <dbReference type="Proteomes" id="UP000238825"/>
    </source>
</evidence>
<reference evidence="2 4" key="2">
    <citation type="submission" date="2018-06" db="EMBL/GenBank/DDBJ databases">
        <authorList>
            <consortium name="Pathogen Informatics"/>
            <person name="Doyle S."/>
        </authorList>
    </citation>
    <scope>NUCLEOTIDE SEQUENCE [LARGE SCALE GENOMIC DNA]</scope>
    <source>
        <strain evidence="2 4">NCTC10338</strain>
    </source>
</reference>
<dbReference type="GeneID" id="48277167"/>
<sequence length="333" mass="38840">MSHSLRSISQRQTFNSPSYPKMVFSRKEQQAPLNSNQLGSQLREVHHHKRDNRLTIKKHPVVGNPNNYKRFSLEGKSQMLASIQNYIHTGNPAYLNSVRDKNKVLKGFQSLGSVASALKKMELHIQKKQTKLKSNIIESPSRESNFYNQYQAKVLHVDQNFNLTIKNNQVYGIPTDYGIINYQFIDDGSSRYVKLLHYDNQISDHKRVHLERKRQLLQDIQTFIHTGSSSWLHTARDNSEILQGFESFGITTEEPFTINNGSKRYRISPSGILHDVDLESKGMREKDWRKYGHDENTVFLIQGKEYKMDENGRLPLPEDYVHKHEQVKIFKRN</sequence>
<reference evidence="1 3" key="1">
    <citation type="submission" date="2017-03" db="EMBL/GenBank/DDBJ databases">
        <title>The whole genome sequencing and assembly of Lysinibacillus sphaericus DSM 28T strain.</title>
        <authorList>
            <person name="Lee Y.-J."/>
            <person name="Yi H."/>
            <person name="Bahn Y.-S."/>
            <person name="Kim J.F."/>
            <person name="Lee D.-W."/>
        </authorList>
    </citation>
    <scope>NUCLEOTIDE SEQUENCE [LARGE SCALE GENOMIC DNA]</scope>
    <source>
        <strain evidence="1 3">DSM 28</strain>
    </source>
</reference>
<evidence type="ECO:0000313" key="2">
    <source>
        <dbReference type="EMBL" id="SUV16956.1"/>
    </source>
</evidence>
<dbReference type="AlphaFoldDB" id="A0A2S0K1F2"/>
<dbReference type="EMBL" id="CP019980">
    <property type="protein sequence ID" value="AVK97166.1"/>
    <property type="molecule type" value="Genomic_DNA"/>
</dbReference>
<name>A0A2S0K1F2_LYSSH</name>
<evidence type="ECO:0000313" key="1">
    <source>
        <dbReference type="EMBL" id="AVK97166.1"/>
    </source>
</evidence>
<dbReference type="EMBL" id="UFSZ01000001">
    <property type="protein sequence ID" value="SUV16956.1"/>
    <property type="molecule type" value="Genomic_DNA"/>
</dbReference>
<proteinExistence type="predicted"/>
<gene>
    <name evidence="1" type="ORF">LS41612_13285</name>
    <name evidence="2" type="ORF">NCTC10338_02043</name>
</gene>
<dbReference type="RefSeq" id="WP_024363673.1">
    <property type="nucleotide sequence ID" value="NZ_BJNS01000062.1"/>
</dbReference>
<organism evidence="1 3">
    <name type="scientific">Lysinibacillus sphaericus</name>
    <name type="common">Bacillus sphaericus</name>
    <dbReference type="NCBI Taxonomy" id="1421"/>
    <lineage>
        <taxon>Bacteria</taxon>
        <taxon>Bacillati</taxon>
        <taxon>Bacillota</taxon>
        <taxon>Bacilli</taxon>
        <taxon>Bacillales</taxon>
        <taxon>Bacillaceae</taxon>
        <taxon>Lysinibacillus</taxon>
    </lineage>
</organism>
<dbReference type="Proteomes" id="UP000255295">
    <property type="component" value="Unassembled WGS sequence"/>
</dbReference>
<protein>
    <submittedName>
        <fullName evidence="1">Uncharacterized protein</fullName>
    </submittedName>
</protein>
<accession>A0A2S0K1F2</accession>
<dbReference type="Proteomes" id="UP000238825">
    <property type="component" value="Chromosome"/>
</dbReference>